<proteinExistence type="predicted"/>
<feature type="compositionally biased region" description="Pro residues" evidence="1">
    <location>
        <begin position="428"/>
        <end position="439"/>
    </location>
</feature>
<feature type="compositionally biased region" description="Basic and acidic residues" evidence="1">
    <location>
        <begin position="403"/>
        <end position="414"/>
    </location>
</feature>
<organism evidence="2 3">
    <name type="scientific">Actinoplanes digitatis</name>
    <dbReference type="NCBI Taxonomy" id="1868"/>
    <lineage>
        <taxon>Bacteria</taxon>
        <taxon>Bacillati</taxon>
        <taxon>Actinomycetota</taxon>
        <taxon>Actinomycetes</taxon>
        <taxon>Micromonosporales</taxon>
        <taxon>Micromonosporaceae</taxon>
        <taxon>Actinoplanes</taxon>
    </lineage>
</organism>
<reference evidence="2 3" key="1">
    <citation type="submission" date="2020-08" db="EMBL/GenBank/DDBJ databases">
        <title>Sequencing the genomes of 1000 actinobacteria strains.</title>
        <authorList>
            <person name="Klenk H.-P."/>
        </authorList>
    </citation>
    <scope>NUCLEOTIDE SEQUENCE [LARGE SCALE GENOMIC DNA]</scope>
    <source>
        <strain evidence="2 3">DSM 43149</strain>
    </source>
</reference>
<dbReference type="AlphaFoldDB" id="A0A7W7HSH6"/>
<feature type="compositionally biased region" description="Low complexity" evidence="1">
    <location>
        <begin position="236"/>
        <end position="248"/>
    </location>
</feature>
<name>A0A7W7HSH6_9ACTN</name>
<evidence type="ECO:0000313" key="3">
    <source>
        <dbReference type="Proteomes" id="UP000578112"/>
    </source>
</evidence>
<protein>
    <submittedName>
        <fullName evidence="2">Uncharacterized protein</fullName>
    </submittedName>
</protein>
<feature type="compositionally biased region" description="Polar residues" evidence="1">
    <location>
        <begin position="389"/>
        <end position="399"/>
    </location>
</feature>
<evidence type="ECO:0000313" key="2">
    <source>
        <dbReference type="EMBL" id="MBB4759858.1"/>
    </source>
</evidence>
<dbReference type="EMBL" id="JACHNH010000001">
    <property type="protein sequence ID" value="MBB4759858.1"/>
    <property type="molecule type" value="Genomic_DNA"/>
</dbReference>
<feature type="region of interest" description="Disordered" evidence="1">
    <location>
        <begin position="374"/>
        <end position="447"/>
    </location>
</feature>
<gene>
    <name evidence="2" type="ORF">BJ971_000414</name>
</gene>
<keyword evidence="3" id="KW-1185">Reference proteome</keyword>
<feature type="region of interest" description="Disordered" evidence="1">
    <location>
        <begin position="193"/>
        <end position="262"/>
    </location>
</feature>
<accession>A0A7W7HSH6</accession>
<feature type="compositionally biased region" description="Gly residues" evidence="1">
    <location>
        <begin position="374"/>
        <end position="384"/>
    </location>
</feature>
<dbReference type="Proteomes" id="UP000578112">
    <property type="component" value="Unassembled WGS sequence"/>
</dbReference>
<feature type="compositionally biased region" description="Pro residues" evidence="1">
    <location>
        <begin position="148"/>
        <end position="158"/>
    </location>
</feature>
<dbReference type="RefSeq" id="WP_184989138.1">
    <property type="nucleotide sequence ID" value="NZ_BOMK01000029.1"/>
</dbReference>
<feature type="region of interest" description="Disordered" evidence="1">
    <location>
        <begin position="140"/>
        <end position="163"/>
    </location>
</feature>
<evidence type="ECO:0000256" key="1">
    <source>
        <dbReference type="SAM" id="MobiDB-lite"/>
    </source>
</evidence>
<feature type="compositionally biased region" description="Basic and acidic residues" evidence="1">
    <location>
        <begin position="193"/>
        <end position="204"/>
    </location>
</feature>
<comment type="caution">
    <text evidence="2">The sequence shown here is derived from an EMBL/GenBank/DDBJ whole genome shotgun (WGS) entry which is preliminary data.</text>
</comment>
<sequence>MLIADGGGGYGGTDWMSKDVRFMWSTIANQDTGPHYDVVEGWRKTADLTLAHRAQVQMYRDNLAAVWPPSKSPAAAAYIERLDQLLVDLQATHDAASANYTTFATVTLTLSLARTKLKPILDEYEANRQLVVDWQAKQDEAAAVTEPRPTPAPGPPPVSSARQEQLNNQARAIMYDLSSTLISGNAALQKPRHYDPVSISRDDPPDGESSTNPVPGFAVAPVIPPPGAGNAGGSGPSVSPVSHSTTAPASPVPPGSSLGGGLVLGGVNPTAVAPPPTSGFPPGPGPSPAPPIATPGPMPGLIAPPGGPGLVPPNGLPPGISVKNGMGTGPANRMTMPSGGVIGATPGSGVIGQMPAGNTGGRAGSAARVNPVGGVIGQQGGPAGRGMTPNGSLVNQSGKGRSRHDDPESKRWDPDNPWATEEGVEPVVLPPGAPGPVDPGPAIGFQR</sequence>